<accession>A0ABR5SCG2</accession>
<dbReference type="GO" id="GO:0016301">
    <property type="term" value="F:kinase activity"/>
    <property type="evidence" value="ECO:0007669"/>
    <property type="project" value="UniProtKB-KW"/>
</dbReference>
<keyword evidence="5" id="KW-0808">Transferase</keyword>
<protein>
    <submittedName>
        <fullName evidence="5">Multi-sensor hybrid histidine kinase</fullName>
    </submittedName>
</protein>
<dbReference type="NCBIfam" id="TIGR00229">
    <property type="entry name" value="sensory_box"/>
    <property type="match status" value="1"/>
</dbReference>
<evidence type="ECO:0000259" key="3">
    <source>
        <dbReference type="PROSITE" id="PS50112"/>
    </source>
</evidence>
<dbReference type="SUPFAM" id="SSF55785">
    <property type="entry name" value="PYP-like sensor domain (PAS domain)"/>
    <property type="match status" value="1"/>
</dbReference>
<keyword evidence="5" id="KW-0418">Kinase</keyword>
<dbReference type="PROSITE" id="PS50112">
    <property type="entry name" value="PAS"/>
    <property type="match status" value="1"/>
</dbReference>
<name>A0ABR5SCG2_9BACT</name>
<dbReference type="Pfam" id="PF13185">
    <property type="entry name" value="GAF_2"/>
    <property type="match status" value="1"/>
</dbReference>
<feature type="coiled-coil region" evidence="1">
    <location>
        <begin position="459"/>
        <end position="507"/>
    </location>
</feature>
<dbReference type="SUPFAM" id="SSF158472">
    <property type="entry name" value="HAMP domain-like"/>
    <property type="match status" value="1"/>
</dbReference>
<feature type="domain" description="HAMP" evidence="4">
    <location>
        <begin position="227"/>
        <end position="280"/>
    </location>
</feature>
<dbReference type="InterPro" id="IPR013767">
    <property type="entry name" value="PAS_fold"/>
</dbReference>
<gene>
    <name evidence="5" type="ORF">ASN18_2714</name>
</gene>
<dbReference type="InterPro" id="IPR024478">
    <property type="entry name" value="HlyB_4HB_MCP"/>
</dbReference>
<dbReference type="InterPro" id="IPR003018">
    <property type="entry name" value="GAF"/>
</dbReference>
<keyword evidence="2" id="KW-0812">Transmembrane</keyword>
<dbReference type="SUPFAM" id="SSF55781">
    <property type="entry name" value="GAF domain-like"/>
    <property type="match status" value="1"/>
</dbReference>
<organism evidence="5 6">
    <name type="scientific">Candidatus Magnetominusculus xianensis</name>
    <dbReference type="NCBI Taxonomy" id="1748249"/>
    <lineage>
        <taxon>Bacteria</taxon>
        <taxon>Pseudomonadati</taxon>
        <taxon>Nitrospirota</taxon>
        <taxon>Nitrospiria</taxon>
        <taxon>Nitrospirales</taxon>
        <taxon>Nitrospiraceae</taxon>
        <taxon>Candidatus Magnetominusculus</taxon>
    </lineage>
</organism>
<sequence length="641" mass="72085">MLNNIRKKALKSIDIIRYLERLSITQRAMGFVVISLALLLWTNFSNIPQLAQMAESARVLYDHPHTVTNAIKDAKILALLHRRIVREYVIETNTEAREQLLKNKQENEDRFNNYMKLAKERYLGDKTQVEEAINLYRQLLTYVQVEIDAAKQGNTQEALEHMRDSHPGNPWPLLLKTMDQIVDFAEGRAKETYKASQAIYETELIHVFIYAVFSVIILILISYIFVRLLLRPLSVFRDNIVELSEGNFTGTIAFKSDKNEFGQLSRALDTLRQVAVREANDTFIKKQTADIARVLQRCVSFSDFGNELTSKIAPTMRLIYGAFYYVKQGMLIRTGGYACDDSSNYSQFVFGQGLVGQAASNKTPLSIKLSSQGHIGTGCGLGTIAINAVYIVPVVHNDEVLAVLEMATTEEEFTDNQRAFIDALIPVIAMNTEILSGTIETQQLLQNSQAQTLALAASEQQLISRHDELEENNKRLAEQTRLMEEQAEALAAQKEALIQQRTELQESRTALLHVEQRSQLILNSVEDGIIGLDTDGVTTFINNSGAAMLGYSVEELTGCPTIHYVFPDGSEFPQEQCPMFMTGKDGQARTVTNEVLWRKNKTAFPVEYTATPTYKNGTIVGTVVVFRNITLRQTGTLNKLQ</sequence>
<dbReference type="SMART" id="SM00091">
    <property type="entry name" value="PAS"/>
    <property type="match status" value="1"/>
</dbReference>
<dbReference type="CDD" id="cd00130">
    <property type="entry name" value="PAS"/>
    <property type="match status" value="1"/>
</dbReference>
<dbReference type="Gene3D" id="6.10.340.10">
    <property type="match status" value="1"/>
</dbReference>
<keyword evidence="6" id="KW-1185">Reference proteome</keyword>
<dbReference type="Pfam" id="PF00672">
    <property type="entry name" value="HAMP"/>
    <property type="match status" value="1"/>
</dbReference>
<keyword evidence="2" id="KW-0472">Membrane</keyword>
<dbReference type="EMBL" id="LNQR01000103">
    <property type="protein sequence ID" value="KWT79617.1"/>
    <property type="molecule type" value="Genomic_DNA"/>
</dbReference>
<keyword evidence="2" id="KW-1133">Transmembrane helix</keyword>
<dbReference type="InterPro" id="IPR000014">
    <property type="entry name" value="PAS"/>
</dbReference>
<dbReference type="PROSITE" id="PS50885">
    <property type="entry name" value="HAMP"/>
    <property type="match status" value="1"/>
</dbReference>
<evidence type="ECO:0000259" key="4">
    <source>
        <dbReference type="PROSITE" id="PS50885"/>
    </source>
</evidence>
<evidence type="ECO:0000256" key="1">
    <source>
        <dbReference type="SAM" id="Coils"/>
    </source>
</evidence>
<dbReference type="Pfam" id="PF12729">
    <property type="entry name" value="4HB_MCP_1"/>
    <property type="match status" value="1"/>
</dbReference>
<feature type="transmembrane region" description="Helical" evidence="2">
    <location>
        <begin position="207"/>
        <end position="230"/>
    </location>
</feature>
<dbReference type="InterPro" id="IPR029016">
    <property type="entry name" value="GAF-like_dom_sf"/>
</dbReference>
<dbReference type="Gene3D" id="3.30.450.20">
    <property type="entry name" value="PAS domain"/>
    <property type="match status" value="1"/>
</dbReference>
<keyword evidence="1" id="KW-0175">Coiled coil</keyword>
<dbReference type="Proteomes" id="UP000060487">
    <property type="component" value="Unassembled WGS sequence"/>
</dbReference>
<evidence type="ECO:0000313" key="5">
    <source>
        <dbReference type="EMBL" id="KWT79617.1"/>
    </source>
</evidence>
<dbReference type="InterPro" id="IPR003660">
    <property type="entry name" value="HAMP_dom"/>
</dbReference>
<dbReference type="InterPro" id="IPR052155">
    <property type="entry name" value="Biofilm_reg_signaling"/>
</dbReference>
<dbReference type="Gene3D" id="3.30.450.40">
    <property type="match status" value="1"/>
</dbReference>
<comment type="caution">
    <text evidence="5">The sequence shown here is derived from an EMBL/GenBank/DDBJ whole genome shotgun (WGS) entry which is preliminary data.</text>
</comment>
<proteinExistence type="predicted"/>
<reference evidence="5 6" key="1">
    <citation type="submission" date="2015-11" db="EMBL/GenBank/DDBJ databases">
        <authorList>
            <person name="Lin W."/>
        </authorList>
    </citation>
    <scope>NUCLEOTIDE SEQUENCE [LARGE SCALE GENOMIC DNA]</scope>
    <source>
        <strain evidence="5 6">HCH-1</strain>
    </source>
</reference>
<evidence type="ECO:0000313" key="6">
    <source>
        <dbReference type="Proteomes" id="UP000060487"/>
    </source>
</evidence>
<dbReference type="SMART" id="SM00304">
    <property type="entry name" value="HAMP"/>
    <property type="match status" value="1"/>
</dbReference>
<dbReference type="Pfam" id="PF00989">
    <property type="entry name" value="PAS"/>
    <property type="match status" value="1"/>
</dbReference>
<dbReference type="PANTHER" id="PTHR44757">
    <property type="entry name" value="DIGUANYLATE CYCLASE DGCP"/>
    <property type="match status" value="1"/>
</dbReference>
<dbReference type="InterPro" id="IPR035965">
    <property type="entry name" value="PAS-like_dom_sf"/>
</dbReference>
<dbReference type="RefSeq" id="WP_085053335.1">
    <property type="nucleotide sequence ID" value="NZ_LNQR01000103.1"/>
</dbReference>
<feature type="domain" description="PAS" evidence="3">
    <location>
        <begin position="514"/>
        <end position="558"/>
    </location>
</feature>
<evidence type="ECO:0000256" key="2">
    <source>
        <dbReference type="SAM" id="Phobius"/>
    </source>
</evidence>
<dbReference type="PANTHER" id="PTHR44757:SF2">
    <property type="entry name" value="BIOFILM ARCHITECTURE MAINTENANCE PROTEIN MBAA"/>
    <property type="match status" value="1"/>
</dbReference>